<dbReference type="Proteomes" id="UP000217076">
    <property type="component" value="Unassembled WGS sequence"/>
</dbReference>
<gene>
    <name evidence="2" type="ORF">SAMN05421742_101494</name>
</gene>
<dbReference type="PANTHER" id="PTHR42966:SF1">
    <property type="entry name" value="SIALIC ACID SYNTHASE"/>
    <property type="match status" value="1"/>
</dbReference>
<dbReference type="AlphaFoldDB" id="A0A1G7V091"/>
<dbReference type="OrthoDB" id="9781701at2"/>
<keyword evidence="3" id="KW-1185">Reference proteome</keyword>
<dbReference type="InterPro" id="IPR020007">
    <property type="entry name" value="NeuB/NeuA"/>
</dbReference>
<protein>
    <submittedName>
        <fullName evidence="2">N-acetylneuraminate synthase</fullName>
    </submittedName>
</protein>
<evidence type="ECO:0000313" key="3">
    <source>
        <dbReference type="Proteomes" id="UP000217076"/>
    </source>
</evidence>
<dbReference type="InterPro" id="IPR051690">
    <property type="entry name" value="PseI-like"/>
</dbReference>
<dbReference type="NCBIfam" id="TIGR03569">
    <property type="entry name" value="NeuB_NnaB"/>
    <property type="match status" value="1"/>
</dbReference>
<name>A0A1G7V091_9PROT</name>
<dbReference type="InterPro" id="IPR013785">
    <property type="entry name" value="Aldolase_TIM"/>
</dbReference>
<dbReference type="GO" id="GO:0047444">
    <property type="term" value="F:N-acylneuraminate-9-phosphate synthase activity"/>
    <property type="evidence" value="ECO:0007669"/>
    <property type="project" value="TreeGrafter"/>
</dbReference>
<organism evidence="2 3">
    <name type="scientific">Roseospirillum parvum</name>
    <dbReference type="NCBI Taxonomy" id="83401"/>
    <lineage>
        <taxon>Bacteria</taxon>
        <taxon>Pseudomonadati</taxon>
        <taxon>Pseudomonadota</taxon>
        <taxon>Alphaproteobacteria</taxon>
        <taxon>Rhodospirillales</taxon>
        <taxon>Rhodospirillaceae</taxon>
        <taxon>Roseospirillum</taxon>
    </lineage>
</organism>
<proteinExistence type="predicted"/>
<dbReference type="GO" id="GO:0016051">
    <property type="term" value="P:carbohydrate biosynthetic process"/>
    <property type="evidence" value="ECO:0007669"/>
    <property type="project" value="InterPro"/>
</dbReference>
<sequence>MSPTPAPCLIIAEAGVNHNGSLERALEMVAVAAHAGADAIKFQTFRAEQLATAGARRAAYQARELGDGDQLSMLRGLELADADFARLAARCRELGIAFLSTAFEPEGLDMLLGLGMARVKIPSGEITNPRLLLAAARSGRPIILSTGMATEADVAAALGVLACGLLGWTRRGDAAFANALADPAGRRAVAHRVTLLQCTSAYPAPPDSINLKAMHTLAERFGLAVGLSDHSQGIAVPTAAAALGARVIEKHFTLDRTLPGPDHAASLEPDELAAMVGAIRTVEAALGDGHKAPTEVEHDTARVARRSIVAARPIAAGEPFTEEALAFRRPGTGLSPMACWTLLGRPAGRPYAAGEMIDAP</sequence>
<evidence type="ECO:0000259" key="1">
    <source>
        <dbReference type="PROSITE" id="PS50844"/>
    </source>
</evidence>
<dbReference type="Pfam" id="PF03102">
    <property type="entry name" value="NeuB"/>
    <property type="match status" value="1"/>
</dbReference>
<dbReference type="PANTHER" id="PTHR42966">
    <property type="entry name" value="N-ACETYLNEURAMINATE SYNTHASE"/>
    <property type="match status" value="1"/>
</dbReference>
<dbReference type="InterPro" id="IPR013132">
    <property type="entry name" value="PseI/NeuA/B-like_N"/>
</dbReference>
<accession>A0A1G7V091</accession>
<dbReference type="SUPFAM" id="SSF51269">
    <property type="entry name" value="AFP III-like domain"/>
    <property type="match status" value="1"/>
</dbReference>
<dbReference type="EMBL" id="FNCV01000001">
    <property type="protein sequence ID" value="SDG53144.1"/>
    <property type="molecule type" value="Genomic_DNA"/>
</dbReference>
<dbReference type="SUPFAM" id="SSF51569">
    <property type="entry name" value="Aldolase"/>
    <property type="match status" value="1"/>
</dbReference>
<dbReference type="Gene3D" id="3.90.1210.10">
    <property type="entry name" value="Antifreeze-like/N-acetylneuraminic acid synthase C-terminal domain"/>
    <property type="match status" value="1"/>
</dbReference>
<dbReference type="InterPro" id="IPR006190">
    <property type="entry name" value="SAF_AFP_Neu5Ac"/>
</dbReference>
<dbReference type="STRING" id="83401.SAMN05421742_101494"/>
<dbReference type="InterPro" id="IPR013974">
    <property type="entry name" value="SAF"/>
</dbReference>
<reference evidence="3" key="1">
    <citation type="submission" date="2016-10" db="EMBL/GenBank/DDBJ databases">
        <authorList>
            <person name="Varghese N."/>
            <person name="Submissions S."/>
        </authorList>
    </citation>
    <scope>NUCLEOTIDE SEQUENCE [LARGE SCALE GENOMIC DNA]</scope>
    <source>
        <strain evidence="3">930I</strain>
    </source>
</reference>
<feature type="domain" description="AFP-like" evidence="1">
    <location>
        <begin position="307"/>
        <end position="360"/>
    </location>
</feature>
<dbReference type="Pfam" id="PF08666">
    <property type="entry name" value="SAF"/>
    <property type="match status" value="1"/>
</dbReference>
<dbReference type="RefSeq" id="WP_092614829.1">
    <property type="nucleotide sequence ID" value="NZ_FNCV01000001.1"/>
</dbReference>
<evidence type="ECO:0000313" key="2">
    <source>
        <dbReference type="EMBL" id="SDG53144.1"/>
    </source>
</evidence>
<dbReference type="InterPro" id="IPR057736">
    <property type="entry name" value="SAF_PseI/NeuA/NeuB"/>
</dbReference>
<dbReference type="PROSITE" id="PS50844">
    <property type="entry name" value="AFP_LIKE"/>
    <property type="match status" value="1"/>
</dbReference>
<dbReference type="InterPro" id="IPR036732">
    <property type="entry name" value="AFP_Neu5c_C_sf"/>
</dbReference>
<dbReference type="CDD" id="cd11615">
    <property type="entry name" value="SAF_NeuB_like"/>
    <property type="match status" value="1"/>
</dbReference>
<dbReference type="Gene3D" id="3.20.20.70">
    <property type="entry name" value="Aldolase class I"/>
    <property type="match status" value="1"/>
</dbReference>